<dbReference type="InterPro" id="IPR001091">
    <property type="entry name" value="RM_Methyltransferase"/>
</dbReference>
<evidence type="ECO:0000256" key="9">
    <source>
        <dbReference type="SAM" id="MobiDB-lite"/>
    </source>
</evidence>
<dbReference type="SUPFAM" id="SSF53335">
    <property type="entry name" value="S-adenosyl-L-methionine-dependent methyltransferases"/>
    <property type="match status" value="1"/>
</dbReference>
<comment type="catalytic activity">
    <reaction evidence="7">
        <text>a 2'-deoxycytidine in DNA + S-adenosyl-L-methionine = an N(4)-methyl-2'-deoxycytidine in DNA + S-adenosyl-L-homocysteine + H(+)</text>
        <dbReference type="Rhea" id="RHEA:16857"/>
        <dbReference type="Rhea" id="RHEA-COMP:11369"/>
        <dbReference type="Rhea" id="RHEA-COMP:13674"/>
        <dbReference type="ChEBI" id="CHEBI:15378"/>
        <dbReference type="ChEBI" id="CHEBI:57856"/>
        <dbReference type="ChEBI" id="CHEBI:59789"/>
        <dbReference type="ChEBI" id="CHEBI:85452"/>
        <dbReference type="ChEBI" id="CHEBI:137933"/>
        <dbReference type="EC" id="2.1.1.113"/>
    </reaction>
</comment>
<reference evidence="11 12" key="1">
    <citation type="submission" date="2024-04" db="EMBL/GenBank/DDBJ databases">
        <title>Okeanomitos corallinicola gen. &amp; sp. nov. (Nostocales, Cyanobacteria), a new toxic marine heterocyst-forming cyanobacterium from a coral reef.</title>
        <authorList>
            <person name="Li H."/>
            <person name="Li R."/>
            <person name="Kang J."/>
            <person name="Hii K.S."/>
            <person name="Mohamed H.F."/>
            <person name="Xu X."/>
            <person name="Luo Z."/>
        </authorList>
    </citation>
    <scope>NUCLEOTIDE SEQUENCE [LARGE SCALE GENOMIC DNA]</scope>
    <source>
        <strain evidence="11 12">TIOX110</strain>
    </source>
</reference>
<feature type="region of interest" description="Disordered" evidence="9">
    <location>
        <begin position="168"/>
        <end position="205"/>
    </location>
</feature>
<dbReference type="PANTHER" id="PTHR13370">
    <property type="entry name" value="RNA METHYLASE-RELATED"/>
    <property type="match status" value="1"/>
</dbReference>
<evidence type="ECO:0000259" key="10">
    <source>
        <dbReference type="Pfam" id="PF01555"/>
    </source>
</evidence>
<dbReference type="Pfam" id="PF01555">
    <property type="entry name" value="N6_N4_Mtase"/>
    <property type="match status" value="1"/>
</dbReference>
<evidence type="ECO:0000256" key="4">
    <source>
        <dbReference type="ARBA" id="ARBA00022691"/>
    </source>
</evidence>
<feature type="compositionally biased region" description="Basic residues" evidence="9">
    <location>
        <begin position="170"/>
        <end position="179"/>
    </location>
</feature>
<evidence type="ECO:0000256" key="5">
    <source>
        <dbReference type="ARBA" id="ARBA00022747"/>
    </source>
</evidence>
<dbReference type="PRINTS" id="PR00508">
    <property type="entry name" value="S21N4MTFRASE"/>
</dbReference>
<feature type="domain" description="DNA methylase N-4/N-6" evidence="10">
    <location>
        <begin position="28"/>
        <end position="284"/>
    </location>
</feature>
<protein>
    <recommendedName>
        <fullName evidence="8">Methyltransferase</fullName>
        <ecNumber evidence="8">2.1.1.-</ecNumber>
    </recommendedName>
</protein>
<evidence type="ECO:0000256" key="1">
    <source>
        <dbReference type="ARBA" id="ARBA00010203"/>
    </source>
</evidence>
<accession>A0ABZ2UV53</accession>
<proteinExistence type="inferred from homology"/>
<dbReference type="EC" id="2.1.1.-" evidence="8"/>
<dbReference type="PROSITE" id="PS00093">
    <property type="entry name" value="N4_MTASE"/>
    <property type="match status" value="1"/>
</dbReference>
<keyword evidence="4" id="KW-0949">S-adenosyl-L-methionine</keyword>
<evidence type="ECO:0000256" key="6">
    <source>
        <dbReference type="ARBA" id="ARBA00023125"/>
    </source>
</evidence>
<dbReference type="EMBL" id="CP150886">
    <property type="protein sequence ID" value="WZB88861.1"/>
    <property type="molecule type" value="Genomic_DNA"/>
</dbReference>
<evidence type="ECO:0000313" key="11">
    <source>
        <dbReference type="EMBL" id="WZB88861.1"/>
    </source>
</evidence>
<dbReference type="InterPro" id="IPR017985">
    <property type="entry name" value="MeTrfase_CN4_CS"/>
</dbReference>
<gene>
    <name evidence="11" type="ORF">WJM97_04045</name>
</gene>
<keyword evidence="12" id="KW-1185">Reference proteome</keyword>
<evidence type="ECO:0000256" key="3">
    <source>
        <dbReference type="ARBA" id="ARBA00022679"/>
    </source>
</evidence>
<feature type="compositionally biased region" description="Polar residues" evidence="9">
    <location>
        <begin position="183"/>
        <end position="196"/>
    </location>
</feature>
<keyword evidence="5" id="KW-0680">Restriction system</keyword>
<keyword evidence="6" id="KW-0238">DNA-binding</keyword>
<evidence type="ECO:0000256" key="8">
    <source>
        <dbReference type="RuleBase" id="RU362026"/>
    </source>
</evidence>
<dbReference type="PANTHER" id="PTHR13370:SF3">
    <property type="entry name" value="TRNA (GUANINE(10)-N2)-METHYLTRANSFERASE HOMOLOG"/>
    <property type="match status" value="1"/>
</dbReference>
<keyword evidence="2 11" id="KW-0489">Methyltransferase</keyword>
<evidence type="ECO:0000313" key="12">
    <source>
        <dbReference type="Proteomes" id="UP001483337"/>
    </source>
</evidence>
<comment type="similarity">
    <text evidence="1">Belongs to the N(4)/N(6)-methyltransferase family. N(4) subfamily.</text>
</comment>
<name>A0ABZ2UV53_9CYAN</name>
<dbReference type="GO" id="GO:0008168">
    <property type="term" value="F:methyltransferase activity"/>
    <property type="evidence" value="ECO:0007669"/>
    <property type="project" value="UniProtKB-KW"/>
</dbReference>
<dbReference type="RefSeq" id="WP_353931766.1">
    <property type="nucleotide sequence ID" value="NZ_CP150886.1"/>
</dbReference>
<organism evidence="11 12">
    <name type="scientific">Okeanomitos corallinicola TIOX110</name>
    <dbReference type="NCBI Taxonomy" id="3133117"/>
    <lineage>
        <taxon>Bacteria</taxon>
        <taxon>Bacillati</taxon>
        <taxon>Cyanobacteriota</taxon>
        <taxon>Cyanophyceae</taxon>
        <taxon>Nostocales</taxon>
        <taxon>Aphanizomenonaceae</taxon>
        <taxon>Okeanomitos</taxon>
    </lineage>
</organism>
<dbReference type="Gene3D" id="3.40.50.150">
    <property type="entry name" value="Vaccinia Virus protein VP39"/>
    <property type="match status" value="1"/>
</dbReference>
<evidence type="ECO:0000256" key="2">
    <source>
        <dbReference type="ARBA" id="ARBA00022603"/>
    </source>
</evidence>
<dbReference type="GO" id="GO:0032259">
    <property type="term" value="P:methylation"/>
    <property type="evidence" value="ECO:0007669"/>
    <property type="project" value="UniProtKB-KW"/>
</dbReference>
<keyword evidence="3 11" id="KW-0808">Transferase</keyword>
<dbReference type="Proteomes" id="UP001483337">
    <property type="component" value="Chromosome"/>
</dbReference>
<dbReference type="InterPro" id="IPR002941">
    <property type="entry name" value="DNA_methylase_N4/N6"/>
</dbReference>
<evidence type="ECO:0000256" key="7">
    <source>
        <dbReference type="ARBA" id="ARBA00049120"/>
    </source>
</evidence>
<dbReference type="InterPro" id="IPR029063">
    <property type="entry name" value="SAM-dependent_MTases_sf"/>
</dbReference>
<sequence>MISNDTIDKKVILGDVRTTASLIPDDLVQSIITSPPYFGHRNYSGENVNEEEIGRESKLEDYITNIVACFEAVKPKLKTNGLLWLNLGDTYRNKELLGVPWRVAFALKDNGWILRSDIIWKKPNAMPSSVKSRPTTEHEYIFLFSKSSEYYYDANSIREPHVTFTDKSKMKGGRSHLGRRNGTPENGKNSGNSNLHNGRWDQAFHPNGRNKRTVWEIPLGKFRDVHFAVYPELLVEICLLASTKRGDFVFDPFVGSGTTGVVALRNGRRFIGCELVESYQQMAQGRINETVFQPSLF</sequence>